<keyword evidence="1" id="KW-0238">DNA-binding</keyword>
<comment type="caution">
    <text evidence="1">The sequence shown here is derived from an EMBL/GenBank/DDBJ whole genome shotgun (WGS) entry which is preliminary data.</text>
</comment>
<dbReference type="OrthoDB" id="2210247at2"/>
<dbReference type="Pfam" id="PF06224">
    <property type="entry name" value="AlkZ-like"/>
    <property type="match status" value="1"/>
</dbReference>
<dbReference type="Proteomes" id="UP000319175">
    <property type="component" value="Unassembled WGS sequence"/>
</dbReference>
<reference evidence="1 2" key="1">
    <citation type="submission" date="2019-06" db="EMBL/GenBank/DDBJ databases">
        <title>Flavobacterium sp. MaA-Y11 from geoumgang.</title>
        <authorList>
            <person name="Jeong S."/>
        </authorList>
    </citation>
    <scope>NUCLEOTIDE SEQUENCE [LARGE SCALE GENOMIC DNA]</scope>
    <source>
        <strain evidence="1 2">MaA-Y11</strain>
    </source>
</reference>
<organism evidence="1 2">
    <name type="scientific">Flavobacterium microcysteis</name>
    <dbReference type="NCBI Taxonomy" id="2596891"/>
    <lineage>
        <taxon>Bacteria</taxon>
        <taxon>Pseudomonadati</taxon>
        <taxon>Bacteroidota</taxon>
        <taxon>Flavobacteriia</taxon>
        <taxon>Flavobacteriales</taxon>
        <taxon>Flavobacteriaceae</taxon>
        <taxon>Flavobacterium</taxon>
    </lineage>
</organism>
<proteinExistence type="predicted"/>
<protein>
    <submittedName>
        <fullName evidence="1">Winged helix DNA-binding domain-containing protein</fullName>
    </submittedName>
</protein>
<evidence type="ECO:0000313" key="2">
    <source>
        <dbReference type="Proteomes" id="UP000319175"/>
    </source>
</evidence>
<name>A0A501QI35_9FLAO</name>
<dbReference type="EMBL" id="VFJE01000050">
    <property type="protein sequence ID" value="TPD71811.1"/>
    <property type="molecule type" value="Genomic_DNA"/>
</dbReference>
<dbReference type="PANTHER" id="PTHR38479:SF2">
    <property type="entry name" value="WINGED HELIX DNA-BINDING DOMAIN-CONTAINING PROTEIN"/>
    <property type="match status" value="1"/>
</dbReference>
<dbReference type="AlphaFoldDB" id="A0A501QI35"/>
<gene>
    <name evidence="1" type="ORF">FJA49_02740</name>
</gene>
<reference evidence="1 2" key="2">
    <citation type="submission" date="2019-06" db="EMBL/GenBank/DDBJ databases">
        <authorList>
            <person name="Seo Y."/>
        </authorList>
    </citation>
    <scope>NUCLEOTIDE SEQUENCE [LARGE SCALE GENOMIC DNA]</scope>
    <source>
        <strain evidence="1 2">MaA-Y11</strain>
    </source>
</reference>
<sequence length="360" mass="41655">MTQHDIAKFRLLSQQITKPELKSAPEMVAYFGAIQGQEYAQTKWSLGIRIPHLNDVDIEKDLNEGRILRTHLLRPTWHFVAPEDIRWMLMLTGPRVEAINAYMYRKMELDSTTFNQCNTIMQRALEGGKHLTREALSQEFLKNNIQADGTRLVCIMMKAELEGLICSGARQGNQFTYALLEERVSLVTKKDRDEALAELSQRYFISHGPATAKDFSTWSGLSLTDCKKGIEMVKAQLAEEKIESETYYFSPKLNLDMGSFGQLQLLPVYDEMIMGYKNRDALMQHRNSVQPGKRLRYDNTLLFDGQVIGSWRRKIKPKVIDLEYEFLEQPDKKQESEFEKALLRFEEFYGLTINTINNSK</sequence>
<dbReference type="GO" id="GO:0003677">
    <property type="term" value="F:DNA binding"/>
    <property type="evidence" value="ECO:0007669"/>
    <property type="project" value="UniProtKB-KW"/>
</dbReference>
<dbReference type="RefSeq" id="WP_139998609.1">
    <property type="nucleotide sequence ID" value="NZ_VFJE01000050.1"/>
</dbReference>
<evidence type="ECO:0000313" key="1">
    <source>
        <dbReference type="EMBL" id="TPD71811.1"/>
    </source>
</evidence>
<dbReference type="InterPro" id="IPR009351">
    <property type="entry name" value="AlkZ-like"/>
</dbReference>
<keyword evidence="2" id="KW-1185">Reference proteome</keyword>
<dbReference type="PANTHER" id="PTHR38479">
    <property type="entry name" value="LMO0824 PROTEIN"/>
    <property type="match status" value="1"/>
</dbReference>
<accession>A0A501QI35</accession>